<accession>A0A3L6ZSY2</accession>
<dbReference type="GO" id="GO:0016747">
    <property type="term" value="F:acyltransferase activity, transferring groups other than amino-acyl groups"/>
    <property type="evidence" value="ECO:0007669"/>
    <property type="project" value="InterPro"/>
</dbReference>
<dbReference type="PANTHER" id="PTHR42791">
    <property type="entry name" value="GNAT FAMILY ACETYLTRANSFERASE"/>
    <property type="match status" value="1"/>
</dbReference>
<dbReference type="InterPro" id="IPR000182">
    <property type="entry name" value="GNAT_dom"/>
</dbReference>
<dbReference type="Pfam" id="PF13508">
    <property type="entry name" value="Acetyltransf_7"/>
    <property type="match status" value="1"/>
</dbReference>
<proteinExistence type="predicted"/>
<dbReference type="EMBL" id="RCUW01000001">
    <property type="protein sequence ID" value="RLP70987.1"/>
    <property type="molecule type" value="Genomic_DNA"/>
</dbReference>
<dbReference type="PROSITE" id="PS51186">
    <property type="entry name" value="GNAT"/>
    <property type="match status" value="1"/>
</dbReference>
<organism evidence="2 3">
    <name type="scientific">Mycetocola reblochoni</name>
    <dbReference type="NCBI Taxonomy" id="331618"/>
    <lineage>
        <taxon>Bacteria</taxon>
        <taxon>Bacillati</taxon>
        <taxon>Actinomycetota</taxon>
        <taxon>Actinomycetes</taxon>
        <taxon>Micrococcales</taxon>
        <taxon>Microbacteriaceae</taxon>
        <taxon>Mycetocola</taxon>
    </lineage>
</organism>
<dbReference type="InterPro" id="IPR016181">
    <property type="entry name" value="Acyl_CoA_acyltransferase"/>
</dbReference>
<dbReference type="CDD" id="cd04301">
    <property type="entry name" value="NAT_SF"/>
    <property type="match status" value="1"/>
</dbReference>
<gene>
    <name evidence="2" type="ORF">D9V30_00725</name>
</gene>
<dbReference type="RefSeq" id="WP_087136365.1">
    <property type="nucleotide sequence ID" value="NZ_JBQDRQ010000077.1"/>
</dbReference>
<keyword evidence="2" id="KW-0808">Transferase</keyword>
<dbReference type="Gene3D" id="3.40.630.30">
    <property type="match status" value="1"/>
</dbReference>
<reference evidence="2 3" key="1">
    <citation type="submission" date="2018-10" db="EMBL/GenBank/DDBJ databases">
        <authorList>
            <person name="Li J."/>
        </authorList>
    </citation>
    <scope>NUCLEOTIDE SEQUENCE [LARGE SCALE GENOMIC DNA]</scope>
    <source>
        <strain evidence="2 3">JCM 30549</strain>
    </source>
</reference>
<comment type="caution">
    <text evidence="2">The sequence shown here is derived from an EMBL/GenBank/DDBJ whole genome shotgun (WGS) entry which is preliminary data.</text>
</comment>
<dbReference type="AlphaFoldDB" id="A0A3L6ZSY2"/>
<feature type="domain" description="N-acetyltransferase" evidence="1">
    <location>
        <begin position="9"/>
        <end position="207"/>
    </location>
</feature>
<dbReference type="SUPFAM" id="SSF55729">
    <property type="entry name" value="Acyl-CoA N-acyltransferases (Nat)"/>
    <property type="match status" value="1"/>
</dbReference>
<protein>
    <submittedName>
        <fullName evidence="2">N-acetyltransferase</fullName>
    </submittedName>
</protein>
<dbReference type="InterPro" id="IPR052523">
    <property type="entry name" value="Trichothecene_AcTrans"/>
</dbReference>
<sequence>MSTPQPTRPSVVPARRDQQAAAALVLAEAFEDDPVLAAFIDERGDRRHRIALLFLAMIRSAGARGRLDLAVDDDGTVLGAAVWEGPKHSGAGLSLGLTTTSMMVRALGARGVARALRYERVMGRHRPGIAHWYLGELGVAAAGRGRGIGTALLAHGLARADAEDAAAYLESSTPRNRRLYRRNGFVELAPIVGIDGAEPAAMWRPARSTTARTD</sequence>
<evidence type="ECO:0000313" key="3">
    <source>
        <dbReference type="Proteomes" id="UP000275395"/>
    </source>
</evidence>
<dbReference type="PANTHER" id="PTHR42791:SF1">
    <property type="entry name" value="N-ACETYLTRANSFERASE DOMAIN-CONTAINING PROTEIN"/>
    <property type="match status" value="1"/>
</dbReference>
<dbReference type="Proteomes" id="UP000275395">
    <property type="component" value="Unassembled WGS sequence"/>
</dbReference>
<evidence type="ECO:0000313" key="2">
    <source>
        <dbReference type="EMBL" id="RLP70987.1"/>
    </source>
</evidence>
<name>A0A3L6ZSY2_9MICO</name>
<evidence type="ECO:0000259" key="1">
    <source>
        <dbReference type="PROSITE" id="PS51186"/>
    </source>
</evidence>